<feature type="transmembrane region" description="Helical" evidence="1">
    <location>
        <begin position="66"/>
        <end position="87"/>
    </location>
</feature>
<reference evidence="2 3" key="1">
    <citation type="submission" date="2019-04" db="EMBL/GenBank/DDBJ databases">
        <authorList>
            <person name="Feng G."/>
            <person name="Zhu H."/>
        </authorList>
    </citation>
    <scope>NUCLEOTIDE SEQUENCE [LARGE SCALE GENOMIC DNA]</scope>
    <source>
        <strain evidence="2 3">6HR-1</strain>
    </source>
</reference>
<dbReference type="RefSeq" id="WP_135417774.1">
    <property type="nucleotide sequence ID" value="NZ_SRLB01000020.1"/>
</dbReference>
<evidence type="ECO:0000256" key="1">
    <source>
        <dbReference type="SAM" id="Phobius"/>
    </source>
</evidence>
<evidence type="ECO:0000313" key="2">
    <source>
        <dbReference type="EMBL" id="TGD96290.1"/>
    </source>
</evidence>
<keyword evidence="3" id="KW-1185">Reference proteome</keyword>
<name>A0A4Z0NJT6_9HYPH</name>
<proteinExistence type="predicted"/>
<sequence length="121" mass="12518">MRSIREGDLRSIARWAGLACLPALVWLSWIPKAWEVRTGAVGQLEHLVAYAGTAGLLALGCPRVPAWRIGLGLAILAGILEIGQVWVPGRTAQVIDVAASAGGAFLGLAARTLAGSRLGPG</sequence>
<feature type="transmembrane region" description="Helical" evidence="1">
    <location>
        <begin position="12"/>
        <end position="30"/>
    </location>
</feature>
<evidence type="ECO:0000313" key="3">
    <source>
        <dbReference type="Proteomes" id="UP000297535"/>
    </source>
</evidence>
<dbReference type="EMBL" id="SRLB01000020">
    <property type="protein sequence ID" value="TGD96290.1"/>
    <property type="molecule type" value="Genomic_DNA"/>
</dbReference>
<dbReference type="AlphaFoldDB" id="A0A4Z0NJT6"/>
<keyword evidence="1" id="KW-0812">Transmembrane</keyword>
<gene>
    <name evidence="2" type="ORF">EU555_24160</name>
</gene>
<dbReference type="Proteomes" id="UP000297535">
    <property type="component" value="Unassembled WGS sequence"/>
</dbReference>
<dbReference type="OrthoDB" id="8452633at2"/>
<organism evidence="2 3">
    <name type="scientific">Methylobacterium nonmethylotrophicum</name>
    <dbReference type="NCBI Taxonomy" id="1141884"/>
    <lineage>
        <taxon>Bacteria</taxon>
        <taxon>Pseudomonadati</taxon>
        <taxon>Pseudomonadota</taxon>
        <taxon>Alphaproteobacteria</taxon>
        <taxon>Hyphomicrobiales</taxon>
        <taxon>Methylobacteriaceae</taxon>
        <taxon>Methylobacterium</taxon>
    </lineage>
</organism>
<keyword evidence="1" id="KW-0472">Membrane</keyword>
<protein>
    <recommendedName>
        <fullName evidence="4">VanZ-like domain-containing protein</fullName>
    </recommendedName>
</protein>
<keyword evidence="1" id="KW-1133">Transmembrane helix</keyword>
<comment type="caution">
    <text evidence="2">The sequence shown here is derived from an EMBL/GenBank/DDBJ whole genome shotgun (WGS) entry which is preliminary data.</text>
</comment>
<accession>A0A4Z0NJT6</accession>
<evidence type="ECO:0008006" key="4">
    <source>
        <dbReference type="Google" id="ProtNLM"/>
    </source>
</evidence>